<feature type="region of interest" description="Disordered" evidence="1">
    <location>
        <begin position="840"/>
        <end position="868"/>
    </location>
</feature>
<evidence type="ECO:0000313" key="2">
    <source>
        <dbReference type="EMBL" id="EFI92372.1"/>
    </source>
</evidence>
<feature type="compositionally biased region" description="Acidic residues" evidence="1">
    <location>
        <begin position="728"/>
        <end position="744"/>
    </location>
</feature>
<feature type="compositionally biased region" description="Basic and acidic residues" evidence="1">
    <location>
        <begin position="570"/>
        <end position="582"/>
    </location>
</feature>
<feature type="compositionally biased region" description="Low complexity" evidence="1">
    <location>
        <begin position="451"/>
        <end position="463"/>
    </location>
</feature>
<proteinExistence type="predicted"/>
<dbReference type="EMBL" id="GL377313">
    <property type="protein sequence ID" value="EFI92372.1"/>
    <property type="molecule type" value="Genomic_DNA"/>
</dbReference>
<feature type="compositionally biased region" description="Polar residues" evidence="1">
    <location>
        <begin position="988"/>
        <end position="1015"/>
    </location>
</feature>
<dbReference type="InParanoid" id="D8QI99"/>
<feature type="compositionally biased region" description="Low complexity" evidence="1">
    <location>
        <begin position="1056"/>
        <end position="1065"/>
    </location>
</feature>
<feature type="region of interest" description="Disordered" evidence="1">
    <location>
        <begin position="666"/>
        <end position="744"/>
    </location>
</feature>
<feature type="region of interest" description="Disordered" evidence="1">
    <location>
        <begin position="1"/>
        <end position="23"/>
    </location>
</feature>
<feature type="compositionally biased region" description="Polar residues" evidence="1">
    <location>
        <begin position="226"/>
        <end position="236"/>
    </location>
</feature>
<dbReference type="KEGG" id="scm:SCHCO_02518851"/>
<dbReference type="VEuPathDB" id="FungiDB:SCHCODRAFT_02518851"/>
<feature type="region of interest" description="Disordered" evidence="1">
    <location>
        <begin position="266"/>
        <end position="314"/>
    </location>
</feature>
<accession>D8QI99</accession>
<feature type="compositionally biased region" description="Polar residues" evidence="1">
    <location>
        <begin position="420"/>
        <end position="431"/>
    </location>
</feature>
<organism evidence="3">
    <name type="scientific">Schizophyllum commune (strain H4-8 / FGSC 9210)</name>
    <name type="common">Split gill fungus</name>
    <dbReference type="NCBI Taxonomy" id="578458"/>
    <lineage>
        <taxon>Eukaryota</taxon>
        <taxon>Fungi</taxon>
        <taxon>Dikarya</taxon>
        <taxon>Basidiomycota</taxon>
        <taxon>Agaricomycotina</taxon>
        <taxon>Agaricomycetes</taxon>
        <taxon>Agaricomycetidae</taxon>
        <taxon>Agaricales</taxon>
        <taxon>Schizophyllaceae</taxon>
        <taxon>Schizophyllum</taxon>
    </lineage>
</organism>
<gene>
    <name evidence="2" type="ORF">SCHCODRAFT_258649</name>
</gene>
<feature type="compositionally biased region" description="Basic residues" evidence="1">
    <location>
        <begin position="677"/>
        <end position="688"/>
    </location>
</feature>
<evidence type="ECO:0000256" key="1">
    <source>
        <dbReference type="SAM" id="MobiDB-lite"/>
    </source>
</evidence>
<feature type="region of interest" description="Disordered" evidence="1">
    <location>
        <begin position="570"/>
        <end position="622"/>
    </location>
</feature>
<feature type="compositionally biased region" description="Low complexity" evidence="1">
    <location>
        <begin position="601"/>
        <end position="622"/>
    </location>
</feature>
<feature type="compositionally biased region" description="Low complexity" evidence="1">
    <location>
        <begin position="844"/>
        <end position="862"/>
    </location>
</feature>
<feature type="compositionally biased region" description="Basic and acidic residues" evidence="1">
    <location>
        <begin position="302"/>
        <end position="311"/>
    </location>
</feature>
<feature type="compositionally biased region" description="Low complexity" evidence="1">
    <location>
        <begin position="1026"/>
        <end position="1039"/>
    </location>
</feature>
<feature type="region of interest" description="Disordered" evidence="1">
    <location>
        <begin position="102"/>
        <end position="160"/>
    </location>
</feature>
<feature type="region of interest" description="Disordered" evidence="1">
    <location>
        <begin position="191"/>
        <end position="252"/>
    </location>
</feature>
<name>D8QI99_SCHCM</name>
<dbReference type="OMA" id="CPRHLHM"/>
<protein>
    <submittedName>
        <fullName evidence="2">Uncharacterized protein</fullName>
    </submittedName>
</protein>
<dbReference type="AlphaFoldDB" id="D8QI99"/>
<feature type="compositionally biased region" description="Polar residues" evidence="1">
    <location>
        <begin position="1"/>
        <end position="15"/>
    </location>
</feature>
<keyword evidence="3" id="KW-1185">Reference proteome</keyword>
<feature type="region of interest" description="Disordered" evidence="1">
    <location>
        <begin position="951"/>
        <end position="1039"/>
    </location>
</feature>
<evidence type="ECO:0000313" key="3">
    <source>
        <dbReference type="Proteomes" id="UP000007431"/>
    </source>
</evidence>
<feature type="region of interest" description="Disordered" evidence="1">
    <location>
        <begin position="1056"/>
        <end position="1089"/>
    </location>
</feature>
<feature type="compositionally biased region" description="Low complexity" evidence="1">
    <location>
        <begin position="504"/>
        <end position="526"/>
    </location>
</feature>
<dbReference type="eggNOG" id="ENOG502SBZ2">
    <property type="taxonomic scope" value="Eukaryota"/>
</dbReference>
<dbReference type="Proteomes" id="UP000007431">
    <property type="component" value="Unassembled WGS sequence"/>
</dbReference>
<dbReference type="GeneID" id="9596668"/>
<feature type="region of interest" description="Disordered" evidence="1">
    <location>
        <begin position="406"/>
        <end position="463"/>
    </location>
</feature>
<feature type="region of interest" description="Disordered" evidence="1">
    <location>
        <begin position="485"/>
        <end position="544"/>
    </location>
</feature>
<sequence>MPNQTAMNPTASPSRQMPPPALSPRQLATLALGTPRSGRTAAEISTDDRSFTRFRAPAHKHAHHLHSIPPREKSTRTLILDHILWVHALTRLAQARAELGMSDLCPPPPESSSPGPYNPLRPESYAHAAQESDGEEDSLVTLRSRVGNPGDPHLDTEDQRLYEKQDLDLARGLRTRAEALEKVIVATLDGMPRVNPHESGEGDSLDGLGRPPESSESGKNEAAAGLSTSKAPSASSKDTKQTVKPAPPLPNGVRLRLALGTVINDLFARCPPPPPRRRRGSSPSGDGSDGPSQDGTQEAPVVEEHTTRDEWPTPLRSLAKAAHIDDGMPPQEDPALTGIPDANRTRALYVPGADPATANSPAEMRCPRHLHNGCGICVIADEATSAKGKSHVSGYRVDSRGRFFGANRQAQASPMARTVSGRSTQGSSPGATRSPAERHSAIPSSSDTQTSPSAFRAPSSAFSGVSQGNGLTGYLDGAGIGTGLAGAGSTGKRSVIRRGDGPSKKTSTSASPSTDDAGGPRPSSRGSAEREREEDEARRRAATATTSLASLIPRFLRLSALVAKELGREAKEGKDVEVEHGPGHTPGENDAEGAGEDGAPREAGPGQAAVSSGASAASSTSSTAPYIPTAHWYLLLAGLLTRAALEGYLSTGWTGRAGVRVLLGLGVGGPGSVPAGRTHRRRPRRRSSGAKSTSPEVVPPRHALRSPAPSAAAAEQANGSAVSQSELESSDEEDDEFAPYDPDELPSLEEAVRLLFPTLARRLGVGGSRSAASGTAEEAYIIEMEERMRRFYTIPPSTPDLSTHMEDLAWQYPAEPVERAAVRFCESVCRWRGKPEIESYRKPTTANSSNNNSTGSNGTDSSPLMPMNALVHSNPTSPVVGVGTSLPSTTGFPAVGVPYQWGMSQANQTQGPQPSEASAADDDEMVMPQKNAQPSVETYFAPAFSTIVNTDADRQQQQPQQQTQQAQQPQNPQGLGLSYSQPYPGMYNSLNGSQPSTSSYSAQPGYSSYAQTYQSLMPPPPPPFQPGQQASYGQQSYASSSTGFANYGWGNMFPAQMAAQGAQQQGEKRQRTPGAEQSSPGRGEKRVRF</sequence>
<feature type="compositionally biased region" description="Basic and acidic residues" evidence="1">
    <location>
        <begin position="527"/>
        <end position="539"/>
    </location>
</feature>
<feature type="compositionally biased region" description="Low complexity" evidence="1">
    <location>
        <begin position="281"/>
        <end position="292"/>
    </location>
</feature>
<dbReference type="OrthoDB" id="2534923at2759"/>
<dbReference type="RefSeq" id="XP_003027275.1">
    <property type="nucleotide sequence ID" value="XM_003027229.1"/>
</dbReference>
<feature type="compositionally biased region" description="Pro residues" evidence="1">
    <location>
        <begin position="105"/>
        <end position="119"/>
    </location>
</feature>
<dbReference type="HOGENOM" id="CLU_009892_0_0_1"/>
<reference evidence="2 3" key="1">
    <citation type="journal article" date="2010" name="Nat. Biotechnol.">
        <title>Genome sequence of the model mushroom Schizophyllum commune.</title>
        <authorList>
            <person name="Ohm R.A."/>
            <person name="de Jong J.F."/>
            <person name="Lugones L.G."/>
            <person name="Aerts A."/>
            <person name="Kothe E."/>
            <person name="Stajich J.E."/>
            <person name="de Vries R.P."/>
            <person name="Record E."/>
            <person name="Levasseur A."/>
            <person name="Baker S.E."/>
            <person name="Bartholomew K.A."/>
            <person name="Coutinho P.M."/>
            <person name="Erdmann S."/>
            <person name="Fowler T.J."/>
            <person name="Gathman A.C."/>
            <person name="Lombard V."/>
            <person name="Henrissat B."/>
            <person name="Knabe N."/>
            <person name="Kuees U."/>
            <person name="Lilly W.W."/>
            <person name="Lindquist E."/>
            <person name="Lucas S."/>
            <person name="Magnuson J.K."/>
            <person name="Piumi F."/>
            <person name="Raudaskoski M."/>
            <person name="Salamov A."/>
            <person name="Schmutz J."/>
            <person name="Schwarze F.W.M.R."/>
            <person name="vanKuyk P.A."/>
            <person name="Horton J.S."/>
            <person name="Grigoriev I.V."/>
            <person name="Woesten H.A.B."/>
        </authorList>
    </citation>
    <scope>NUCLEOTIDE SEQUENCE [LARGE SCALE GENOMIC DNA]</scope>
    <source>
        <strain evidence="3">H4-8 / FGSC 9210</strain>
    </source>
</reference>
<dbReference type="PROSITE" id="PS50890">
    <property type="entry name" value="PUA"/>
    <property type="match status" value="1"/>
</dbReference>
<feature type="compositionally biased region" description="Low complexity" evidence="1">
    <location>
        <begin position="955"/>
        <end position="973"/>
    </location>
</feature>
<feature type="compositionally biased region" description="Low complexity" evidence="1">
    <location>
        <begin position="705"/>
        <end position="727"/>
    </location>
</feature>